<dbReference type="Proteomes" id="UP000799424">
    <property type="component" value="Unassembled WGS sequence"/>
</dbReference>
<sequence>FHRFMELPEETRLIIWDLAIHDQPYTSPAGSSERYLCTTIKLREYVSAKDDPIRPRFLPPICLTSEKTTEKTIAVLIEGSTFMVASIHDKNFLQAFLKAAPGRLSLCRQLNFDYFGRFPKGYEKNADLGLAAQCSGLHTIKLTFHYASLTYKVASGDYEDGLTSVPCSAEDLFERFRLARLLDCQELKVIIIEHTDYYIEAAIQAAESLGQMI</sequence>
<dbReference type="AlphaFoldDB" id="A0A6A6ZPE9"/>
<dbReference type="OrthoDB" id="3792443at2759"/>
<proteinExistence type="predicted"/>
<feature type="non-terminal residue" evidence="1">
    <location>
        <position position="213"/>
    </location>
</feature>
<keyword evidence="2" id="KW-1185">Reference proteome</keyword>
<evidence type="ECO:0000313" key="2">
    <source>
        <dbReference type="Proteomes" id="UP000799424"/>
    </source>
</evidence>
<organism evidence="1 2">
    <name type="scientific">Ophiobolus disseminans</name>
    <dbReference type="NCBI Taxonomy" id="1469910"/>
    <lineage>
        <taxon>Eukaryota</taxon>
        <taxon>Fungi</taxon>
        <taxon>Dikarya</taxon>
        <taxon>Ascomycota</taxon>
        <taxon>Pezizomycotina</taxon>
        <taxon>Dothideomycetes</taxon>
        <taxon>Pleosporomycetidae</taxon>
        <taxon>Pleosporales</taxon>
        <taxon>Pleosporineae</taxon>
        <taxon>Phaeosphaeriaceae</taxon>
        <taxon>Ophiobolus</taxon>
    </lineage>
</organism>
<feature type="non-terminal residue" evidence="1">
    <location>
        <position position="1"/>
    </location>
</feature>
<protein>
    <submittedName>
        <fullName evidence="1">Uncharacterized protein</fullName>
    </submittedName>
</protein>
<evidence type="ECO:0000313" key="1">
    <source>
        <dbReference type="EMBL" id="KAF2822980.1"/>
    </source>
</evidence>
<accession>A0A6A6ZPE9</accession>
<reference evidence="1" key="1">
    <citation type="journal article" date="2020" name="Stud. Mycol.">
        <title>101 Dothideomycetes genomes: a test case for predicting lifestyles and emergence of pathogens.</title>
        <authorList>
            <person name="Haridas S."/>
            <person name="Albert R."/>
            <person name="Binder M."/>
            <person name="Bloem J."/>
            <person name="Labutti K."/>
            <person name="Salamov A."/>
            <person name="Andreopoulos B."/>
            <person name="Baker S."/>
            <person name="Barry K."/>
            <person name="Bills G."/>
            <person name="Bluhm B."/>
            <person name="Cannon C."/>
            <person name="Castanera R."/>
            <person name="Culley D."/>
            <person name="Daum C."/>
            <person name="Ezra D."/>
            <person name="Gonzalez J."/>
            <person name="Henrissat B."/>
            <person name="Kuo A."/>
            <person name="Liang C."/>
            <person name="Lipzen A."/>
            <person name="Lutzoni F."/>
            <person name="Magnuson J."/>
            <person name="Mondo S."/>
            <person name="Nolan M."/>
            <person name="Ohm R."/>
            <person name="Pangilinan J."/>
            <person name="Park H.-J."/>
            <person name="Ramirez L."/>
            <person name="Alfaro M."/>
            <person name="Sun H."/>
            <person name="Tritt A."/>
            <person name="Yoshinaga Y."/>
            <person name="Zwiers L.-H."/>
            <person name="Turgeon B."/>
            <person name="Goodwin S."/>
            <person name="Spatafora J."/>
            <person name="Crous P."/>
            <person name="Grigoriev I."/>
        </authorList>
    </citation>
    <scope>NUCLEOTIDE SEQUENCE</scope>
    <source>
        <strain evidence="1">CBS 113818</strain>
    </source>
</reference>
<gene>
    <name evidence="1" type="ORF">CC86DRAFT_248850</name>
</gene>
<dbReference type="EMBL" id="MU006233">
    <property type="protein sequence ID" value="KAF2822980.1"/>
    <property type="molecule type" value="Genomic_DNA"/>
</dbReference>
<name>A0A6A6ZPE9_9PLEO</name>